<dbReference type="PANTHER" id="PTHR32301">
    <property type="entry name" value="COUNTIN RECEPTOR CNR3-RELATED"/>
    <property type="match status" value="1"/>
</dbReference>
<name>K0S524_THAOC</name>
<organism evidence="2 3">
    <name type="scientific">Thalassiosira oceanica</name>
    <name type="common">Marine diatom</name>
    <dbReference type="NCBI Taxonomy" id="159749"/>
    <lineage>
        <taxon>Eukaryota</taxon>
        <taxon>Sar</taxon>
        <taxon>Stramenopiles</taxon>
        <taxon>Ochrophyta</taxon>
        <taxon>Bacillariophyta</taxon>
        <taxon>Coscinodiscophyceae</taxon>
        <taxon>Thalassiosirophycidae</taxon>
        <taxon>Thalassiosirales</taxon>
        <taxon>Thalassiosiraceae</taxon>
        <taxon>Thalassiosira</taxon>
    </lineage>
</organism>
<dbReference type="Proteomes" id="UP000266841">
    <property type="component" value="Unassembled WGS sequence"/>
</dbReference>
<evidence type="ECO:0000313" key="3">
    <source>
        <dbReference type="Proteomes" id="UP000266841"/>
    </source>
</evidence>
<evidence type="ECO:0000313" key="2">
    <source>
        <dbReference type="EMBL" id="EJK54002.1"/>
    </source>
</evidence>
<dbReference type="EMBL" id="AGNL01036563">
    <property type="protein sequence ID" value="EJK54002.1"/>
    <property type="molecule type" value="Genomic_DNA"/>
</dbReference>
<feature type="non-terminal residue" evidence="2">
    <location>
        <position position="1"/>
    </location>
</feature>
<gene>
    <name evidence="2" type="ORF">THAOC_26450</name>
</gene>
<protein>
    <submittedName>
        <fullName evidence="2">Uncharacterized protein</fullName>
    </submittedName>
</protein>
<dbReference type="OrthoDB" id="406981at2759"/>
<accession>K0S524</accession>
<feature type="region of interest" description="Disordered" evidence="1">
    <location>
        <begin position="1"/>
        <end position="41"/>
    </location>
</feature>
<dbReference type="PANTHER" id="PTHR32301:SF6">
    <property type="entry name" value="GOLVESIN-RELATED"/>
    <property type="match status" value="1"/>
</dbReference>
<keyword evidence="3" id="KW-1185">Reference proteome</keyword>
<comment type="caution">
    <text evidence="2">The sequence shown here is derived from an EMBL/GenBank/DDBJ whole genome shotgun (WGS) entry which is preliminary data.</text>
</comment>
<dbReference type="InterPro" id="IPR053259">
    <property type="entry name" value="Golvesin-related_Golgi"/>
</dbReference>
<dbReference type="Gene3D" id="3.40.50.300">
    <property type="entry name" value="P-loop containing nucleotide triphosphate hydrolases"/>
    <property type="match status" value="1"/>
</dbReference>
<dbReference type="AlphaFoldDB" id="K0S524"/>
<proteinExistence type="predicted"/>
<dbReference type="InterPro" id="IPR027417">
    <property type="entry name" value="P-loop_NTPase"/>
</dbReference>
<reference evidence="2 3" key="1">
    <citation type="journal article" date="2012" name="Genome Biol.">
        <title>Genome and low-iron response of an oceanic diatom adapted to chronic iron limitation.</title>
        <authorList>
            <person name="Lommer M."/>
            <person name="Specht M."/>
            <person name="Roy A.S."/>
            <person name="Kraemer L."/>
            <person name="Andreson R."/>
            <person name="Gutowska M.A."/>
            <person name="Wolf J."/>
            <person name="Bergner S.V."/>
            <person name="Schilhabel M.B."/>
            <person name="Klostermeier U.C."/>
            <person name="Beiko R.G."/>
            <person name="Rosenstiel P."/>
            <person name="Hippler M."/>
            <person name="Laroche J."/>
        </authorList>
    </citation>
    <scope>NUCLEOTIDE SEQUENCE [LARGE SCALE GENOMIC DNA]</scope>
    <source>
        <strain evidence="2 3">CCMP1005</strain>
    </source>
</reference>
<sequence>VRQRRRHHEGGHTGGEGAGSDGQRSGRRGHRAGNLAVRHAPARRLEGRAGQGLRALPAPRRAVRFHVLLPPNGALGADVQSPHGELHDNGMGQVAAGRKQLAHFESVSVYRGREGVSLTARRTRSSDSQRILHLCSCPHSCGGVDGRQLTDAHLETAKDVLRRKFVVGLTSEMAESWRRFRSHFGWEESTNPDAESCMKTMTESGGGVNRNDRNRGIERGSAEWDAVASVNAFDVRLYEYTVELFRSGT</sequence>
<evidence type="ECO:0000256" key="1">
    <source>
        <dbReference type="SAM" id="MobiDB-lite"/>
    </source>
</evidence>